<dbReference type="AlphaFoldDB" id="A0A3B0VH63"/>
<evidence type="ECO:0000313" key="1">
    <source>
        <dbReference type="EMBL" id="VAW37657.1"/>
    </source>
</evidence>
<reference evidence="1" key="1">
    <citation type="submission" date="2018-06" db="EMBL/GenBank/DDBJ databases">
        <authorList>
            <person name="Zhirakovskaya E."/>
        </authorList>
    </citation>
    <scope>NUCLEOTIDE SEQUENCE</scope>
</reference>
<protein>
    <submittedName>
        <fullName evidence="1">Uncharacterized protein</fullName>
    </submittedName>
</protein>
<proteinExistence type="predicted"/>
<accession>A0A3B0VH63</accession>
<gene>
    <name evidence="1" type="ORF">MNBD_DELTA03-1739</name>
</gene>
<dbReference type="EMBL" id="UOEX01000219">
    <property type="protein sequence ID" value="VAW37657.1"/>
    <property type="molecule type" value="Genomic_DNA"/>
</dbReference>
<feature type="non-terminal residue" evidence="1">
    <location>
        <position position="35"/>
    </location>
</feature>
<name>A0A3B0VH63_9ZZZZ</name>
<sequence length="35" mass="4265">MPERDIDDCWNRIGERADKKIRCQRLKELSLCRNC</sequence>
<organism evidence="1">
    <name type="scientific">hydrothermal vent metagenome</name>
    <dbReference type="NCBI Taxonomy" id="652676"/>
    <lineage>
        <taxon>unclassified sequences</taxon>
        <taxon>metagenomes</taxon>
        <taxon>ecological metagenomes</taxon>
    </lineage>
</organism>